<dbReference type="InterPro" id="IPR000445">
    <property type="entry name" value="HhH_motif"/>
</dbReference>
<evidence type="ECO:0000256" key="13">
    <source>
        <dbReference type="ARBA" id="ARBA00023295"/>
    </source>
</evidence>
<keyword evidence="11" id="KW-0238">DNA-binding</keyword>
<protein>
    <recommendedName>
        <fullName evidence="4 15">Adenine DNA glycosylase</fullName>
        <ecNumber evidence="3 15">3.2.2.31</ecNumber>
    </recommendedName>
</protein>
<dbReference type="PANTHER" id="PTHR42944:SF1">
    <property type="entry name" value="ADENINE DNA GLYCOSYLASE"/>
    <property type="match status" value="1"/>
</dbReference>
<dbReference type="RefSeq" id="WP_133582307.1">
    <property type="nucleotide sequence ID" value="NZ_SNYJ01000029.1"/>
</dbReference>
<dbReference type="NCBIfam" id="TIGR01084">
    <property type="entry name" value="mutY"/>
    <property type="match status" value="1"/>
</dbReference>
<dbReference type="FunFam" id="1.10.1670.10:FF:000002">
    <property type="entry name" value="Adenine DNA glycosylase"/>
    <property type="match status" value="1"/>
</dbReference>
<evidence type="ECO:0000256" key="9">
    <source>
        <dbReference type="ARBA" id="ARBA00023004"/>
    </source>
</evidence>
<dbReference type="InterPro" id="IPR005760">
    <property type="entry name" value="A/G_AdeGlyc_MutY"/>
</dbReference>
<dbReference type="InterPro" id="IPR003651">
    <property type="entry name" value="Endonuclease3_FeS-loop_motif"/>
</dbReference>
<keyword evidence="10" id="KW-0411">Iron-sulfur</keyword>
<evidence type="ECO:0000256" key="7">
    <source>
        <dbReference type="ARBA" id="ARBA00022763"/>
    </source>
</evidence>
<dbReference type="EMBL" id="SNYJ01000029">
    <property type="protein sequence ID" value="TDQ33748.1"/>
    <property type="molecule type" value="Genomic_DNA"/>
</dbReference>
<dbReference type="EC" id="3.2.2.31" evidence="3 15"/>
<dbReference type="SMART" id="SM00525">
    <property type="entry name" value="FES"/>
    <property type="match status" value="1"/>
</dbReference>
<dbReference type="Gene3D" id="1.10.1670.10">
    <property type="entry name" value="Helix-hairpin-Helix base-excision DNA repair enzymes (C-terminal)"/>
    <property type="match status" value="1"/>
</dbReference>
<evidence type="ECO:0000313" key="18">
    <source>
        <dbReference type="Proteomes" id="UP000295632"/>
    </source>
</evidence>
<keyword evidence="13 15" id="KW-0326">Glycosidase</keyword>
<dbReference type="SMART" id="SM00478">
    <property type="entry name" value="ENDO3c"/>
    <property type="match status" value="1"/>
</dbReference>
<organism evidence="17 18">
    <name type="scientific">Aureibacillus halotolerans</name>
    <dbReference type="NCBI Taxonomy" id="1508390"/>
    <lineage>
        <taxon>Bacteria</taxon>
        <taxon>Bacillati</taxon>
        <taxon>Bacillota</taxon>
        <taxon>Bacilli</taxon>
        <taxon>Bacillales</taxon>
        <taxon>Bacillaceae</taxon>
        <taxon>Aureibacillus</taxon>
    </lineage>
</organism>
<dbReference type="InterPro" id="IPR029119">
    <property type="entry name" value="MutY_C"/>
</dbReference>
<keyword evidence="8" id="KW-0378">Hydrolase</keyword>
<keyword evidence="7 15" id="KW-0227">DNA damage</keyword>
<comment type="function">
    <text evidence="15">Adenine glycosylase active on G-A mispairs.</text>
</comment>
<evidence type="ECO:0000256" key="15">
    <source>
        <dbReference type="RuleBase" id="RU365096"/>
    </source>
</evidence>
<keyword evidence="9 15" id="KW-0408">Iron</keyword>
<comment type="function">
    <text evidence="14">Base excision repair (BER) glycosylase that initiates repair of A:oxoG to C:G by removing the inappropriately paired adenine base from the DNA backbone, generating an abasic site product. 8-oxoguanine (oxoG) is a genotoxic DNA lesion resulting from oxidation of guanine; this residue is misread by replicative DNA polymerases, that insert adenine instead of cytosine opposite the oxidized damaged base. Shows a powerful dicrimination of A versus C, since it does not cleave cytosine in oxoG:C pairs. May also be able to remove adenine from A:G mispairs, although this activity may not be physiologically relevant.</text>
</comment>
<dbReference type="GO" id="GO:0006284">
    <property type="term" value="P:base-excision repair"/>
    <property type="evidence" value="ECO:0007669"/>
    <property type="project" value="UniProtKB-UniRule"/>
</dbReference>
<dbReference type="InterPro" id="IPR011257">
    <property type="entry name" value="DNA_glycosylase"/>
</dbReference>
<sequence length="368" mass="42018">MAQEHYANALTSFDHVSFQEDLITWFLAEQRDLPWRKDQTPYKVWLSEIMLQQTRVDTVIPYFNRFVSSFPTLEALAQADEQDVLKHWEGLGYYSRARNFQSAVREIVSTYGGNVPADKKSFQALKGVGPYTAGAVLSIAFNKAEPAVDGNVLRVFSRLFAIADDIAEEKTRKAFEAVVATVMDKERPSEFNQGVMELGAIVCTPKKPTCLICPVRAHCQAYATGQEDVLPVKKKKKKAKEKHMTALVITDENGDWLIHKRPSQGLLANLWEFPNCETVNRAQLQKDQAMHWVEEEYHIHVEVNEHLLSVKHAFSHLVWNIDVFHASLQTPFEGREGLQFVSEEEILQYPFSVSHQKILHHIIEGERA</sequence>
<comment type="caution">
    <text evidence="17">The sequence shown here is derived from an EMBL/GenBank/DDBJ whole genome shotgun (WGS) entry which is preliminary data.</text>
</comment>
<keyword evidence="5" id="KW-0004">4Fe-4S</keyword>
<evidence type="ECO:0000256" key="4">
    <source>
        <dbReference type="ARBA" id="ARBA00022023"/>
    </source>
</evidence>
<keyword evidence="12" id="KW-0234">DNA repair</keyword>
<evidence type="ECO:0000256" key="14">
    <source>
        <dbReference type="ARBA" id="ARBA00058550"/>
    </source>
</evidence>
<dbReference type="SUPFAM" id="SSF55811">
    <property type="entry name" value="Nudix"/>
    <property type="match status" value="1"/>
</dbReference>
<keyword evidence="6" id="KW-0479">Metal-binding</keyword>
<evidence type="ECO:0000313" key="17">
    <source>
        <dbReference type="EMBL" id="TDQ33748.1"/>
    </source>
</evidence>
<evidence type="ECO:0000259" key="16">
    <source>
        <dbReference type="SMART" id="SM00478"/>
    </source>
</evidence>
<evidence type="ECO:0000256" key="11">
    <source>
        <dbReference type="ARBA" id="ARBA00023125"/>
    </source>
</evidence>
<evidence type="ECO:0000256" key="10">
    <source>
        <dbReference type="ARBA" id="ARBA00023014"/>
    </source>
</evidence>
<dbReference type="OrthoDB" id="9802365at2"/>
<dbReference type="Pfam" id="PF00633">
    <property type="entry name" value="HHH"/>
    <property type="match status" value="1"/>
</dbReference>
<dbReference type="InterPro" id="IPR015797">
    <property type="entry name" value="NUDIX_hydrolase-like_dom_sf"/>
</dbReference>
<dbReference type="AlphaFoldDB" id="A0A4R6TPG5"/>
<accession>A0A4R6TPG5</accession>
<dbReference type="Pfam" id="PF00730">
    <property type="entry name" value="HhH-GPD"/>
    <property type="match status" value="1"/>
</dbReference>
<dbReference type="GO" id="GO:0034039">
    <property type="term" value="F:8-oxo-7,8-dihydroguanine DNA N-glycosylase activity"/>
    <property type="evidence" value="ECO:0007669"/>
    <property type="project" value="TreeGrafter"/>
</dbReference>
<proteinExistence type="inferred from homology"/>
<reference evidence="17 18" key="1">
    <citation type="submission" date="2019-03" db="EMBL/GenBank/DDBJ databases">
        <title>Genomic Encyclopedia of Type Strains, Phase IV (KMG-IV): sequencing the most valuable type-strain genomes for metagenomic binning, comparative biology and taxonomic classification.</title>
        <authorList>
            <person name="Goeker M."/>
        </authorList>
    </citation>
    <scope>NUCLEOTIDE SEQUENCE [LARGE SCALE GENOMIC DNA]</scope>
    <source>
        <strain evidence="17 18">DSM 28697</strain>
    </source>
</reference>
<dbReference type="Proteomes" id="UP000295632">
    <property type="component" value="Unassembled WGS sequence"/>
</dbReference>
<dbReference type="SUPFAM" id="SSF48150">
    <property type="entry name" value="DNA-glycosylase"/>
    <property type="match status" value="1"/>
</dbReference>
<evidence type="ECO:0000256" key="8">
    <source>
        <dbReference type="ARBA" id="ARBA00022801"/>
    </source>
</evidence>
<comment type="cofactor">
    <cofactor evidence="15">
        <name>[4Fe-4S] cluster</name>
        <dbReference type="ChEBI" id="CHEBI:49883"/>
    </cofactor>
    <text evidence="15">Binds 1 [4Fe-4S] cluster.</text>
</comment>
<dbReference type="GO" id="GO:0006298">
    <property type="term" value="P:mismatch repair"/>
    <property type="evidence" value="ECO:0007669"/>
    <property type="project" value="TreeGrafter"/>
</dbReference>
<dbReference type="GO" id="GO:0000701">
    <property type="term" value="F:purine-specific mismatch base pair DNA N-glycosylase activity"/>
    <property type="evidence" value="ECO:0007669"/>
    <property type="project" value="UniProtKB-EC"/>
</dbReference>
<comment type="similarity">
    <text evidence="2 15">Belongs to the Nth/MutY family.</text>
</comment>
<gene>
    <name evidence="17" type="ORF">EV213_12914</name>
</gene>
<evidence type="ECO:0000256" key="12">
    <source>
        <dbReference type="ARBA" id="ARBA00023204"/>
    </source>
</evidence>
<evidence type="ECO:0000256" key="2">
    <source>
        <dbReference type="ARBA" id="ARBA00008343"/>
    </source>
</evidence>
<dbReference type="GO" id="GO:0035485">
    <property type="term" value="F:adenine/guanine mispair binding"/>
    <property type="evidence" value="ECO:0007669"/>
    <property type="project" value="TreeGrafter"/>
</dbReference>
<dbReference type="InterPro" id="IPR023170">
    <property type="entry name" value="HhH_base_excis_C"/>
</dbReference>
<evidence type="ECO:0000256" key="3">
    <source>
        <dbReference type="ARBA" id="ARBA00012045"/>
    </source>
</evidence>
<dbReference type="Pfam" id="PF14815">
    <property type="entry name" value="NUDIX_4"/>
    <property type="match status" value="1"/>
</dbReference>
<evidence type="ECO:0000256" key="6">
    <source>
        <dbReference type="ARBA" id="ARBA00022723"/>
    </source>
</evidence>
<dbReference type="Gene3D" id="3.90.79.10">
    <property type="entry name" value="Nucleoside Triphosphate Pyrophosphohydrolase"/>
    <property type="match status" value="1"/>
</dbReference>
<evidence type="ECO:0000256" key="1">
    <source>
        <dbReference type="ARBA" id="ARBA00000843"/>
    </source>
</evidence>
<feature type="domain" description="HhH-GPD" evidence="16">
    <location>
        <begin position="50"/>
        <end position="201"/>
    </location>
</feature>
<dbReference type="CDD" id="cd00056">
    <property type="entry name" value="ENDO3c"/>
    <property type="match status" value="1"/>
</dbReference>
<comment type="catalytic activity">
    <reaction evidence="1 15">
        <text>Hydrolyzes free adenine bases from 7,8-dihydro-8-oxoguanine:adenine mismatched double-stranded DNA, leaving an apurinic site.</text>
        <dbReference type="EC" id="3.2.2.31"/>
    </reaction>
</comment>
<dbReference type="GO" id="GO:0046872">
    <property type="term" value="F:metal ion binding"/>
    <property type="evidence" value="ECO:0007669"/>
    <property type="project" value="UniProtKB-UniRule"/>
</dbReference>
<keyword evidence="18" id="KW-1185">Reference proteome</keyword>
<dbReference type="GO" id="GO:0032357">
    <property type="term" value="F:oxidized purine DNA binding"/>
    <property type="evidence" value="ECO:0007669"/>
    <property type="project" value="TreeGrafter"/>
</dbReference>
<dbReference type="CDD" id="cd03431">
    <property type="entry name" value="NUDIX_DNA_Glycosylase_C-MutY"/>
    <property type="match status" value="1"/>
</dbReference>
<evidence type="ECO:0000256" key="5">
    <source>
        <dbReference type="ARBA" id="ARBA00022485"/>
    </source>
</evidence>
<dbReference type="Gene3D" id="1.10.340.30">
    <property type="entry name" value="Hypothetical protein, domain 2"/>
    <property type="match status" value="1"/>
</dbReference>
<dbReference type="FunFam" id="1.10.340.30:FF:000010">
    <property type="entry name" value="Adenine DNA glycosylase"/>
    <property type="match status" value="1"/>
</dbReference>
<dbReference type="InterPro" id="IPR044298">
    <property type="entry name" value="MIG/MutY"/>
</dbReference>
<dbReference type="InterPro" id="IPR003265">
    <property type="entry name" value="HhH-GPD_domain"/>
</dbReference>
<dbReference type="PANTHER" id="PTHR42944">
    <property type="entry name" value="ADENINE DNA GLYCOSYLASE"/>
    <property type="match status" value="1"/>
</dbReference>
<dbReference type="GO" id="GO:0051539">
    <property type="term" value="F:4 iron, 4 sulfur cluster binding"/>
    <property type="evidence" value="ECO:0007669"/>
    <property type="project" value="UniProtKB-UniRule"/>
</dbReference>
<name>A0A4R6TPG5_9BACI</name>